<comment type="caution">
    <text evidence="1">The sequence shown here is derived from an EMBL/GenBank/DDBJ whole genome shotgun (WGS) entry which is preliminary data.</text>
</comment>
<accession>A0AAE1AJY4</accession>
<gene>
    <name evidence="1" type="ORF">RRG08_001650</name>
</gene>
<dbReference type="Proteomes" id="UP001283361">
    <property type="component" value="Unassembled WGS sequence"/>
</dbReference>
<sequence length="99" mass="10836">MSCSFVADWSIGATCHDLSVADWSIGATCYVIFLSQFGVFGPLSTADWSIGAKSHRLEKRRNSGKSETSLPTSHVKHLSFMHDSPTCQCVLMMQPQLGL</sequence>
<evidence type="ECO:0000313" key="1">
    <source>
        <dbReference type="EMBL" id="KAK3789260.1"/>
    </source>
</evidence>
<protein>
    <submittedName>
        <fullName evidence="1">Uncharacterized protein</fullName>
    </submittedName>
</protein>
<proteinExistence type="predicted"/>
<dbReference type="EMBL" id="JAWDGP010001678">
    <property type="protein sequence ID" value="KAK3789260.1"/>
    <property type="molecule type" value="Genomic_DNA"/>
</dbReference>
<reference evidence="1" key="1">
    <citation type="journal article" date="2023" name="G3 (Bethesda)">
        <title>A reference genome for the long-term kleptoplast-retaining sea slug Elysia crispata morphotype clarki.</title>
        <authorList>
            <person name="Eastman K.E."/>
            <person name="Pendleton A.L."/>
            <person name="Shaikh M.A."/>
            <person name="Suttiyut T."/>
            <person name="Ogas R."/>
            <person name="Tomko P."/>
            <person name="Gavelis G."/>
            <person name="Widhalm J.R."/>
            <person name="Wisecaver J.H."/>
        </authorList>
    </citation>
    <scope>NUCLEOTIDE SEQUENCE</scope>
    <source>
        <strain evidence="1">ECLA1</strain>
    </source>
</reference>
<evidence type="ECO:0000313" key="2">
    <source>
        <dbReference type="Proteomes" id="UP001283361"/>
    </source>
</evidence>
<keyword evidence="2" id="KW-1185">Reference proteome</keyword>
<dbReference type="AlphaFoldDB" id="A0AAE1AJY4"/>
<organism evidence="1 2">
    <name type="scientific">Elysia crispata</name>
    <name type="common">lettuce slug</name>
    <dbReference type="NCBI Taxonomy" id="231223"/>
    <lineage>
        <taxon>Eukaryota</taxon>
        <taxon>Metazoa</taxon>
        <taxon>Spiralia</taxon>
        <taxon>Lophotrochozoa</taxon>
        <taxon>Mollusca</taxon>
        <taxon>Gastropoda</taxon>
        <taxon>Heterobranchia</taxon>
        <taxon>Euthyneura</taxon>
        <taxon>Panpulmonata</taxon>
        <taxon>Sacoglossa</taxon>
        <taxon>Placobranchoidea</taxon>
        <taxon>Plakobranchidae</taxon>
        <taxon>Elysia</taxon>
    </lineage>
</organism>
<name>A0AAE1AJY4_9GAST</name>